<protein>
    <submittedName>
        <fullName evidence="2">PadR family transcriptional regulator</fullName>
    </submittedName>
</protein>
<keyword evidence="3" id="KW-1185">Reference proteome</keyword>
<dbReference type="InterPro" id="IPR036390">
    <property type="entry name" value="WH_DNA-bd_sf"/>
</dbReference>
<evidence type="ECO:0000259" key="1">
    <source>
        <dbReference type="Pfam" id="PF03551"/>
    </source>
</evidence>
<dbReference type="InterPro" id="IPR036388">
    <property type="entry name" value="WH-like_DNA-bd_sf"/>
</dbReference>
<dbReference type="InterPro" id="IPR005149">
    <property type="entry name" value="Tscrpt_reg_PadR_N"/>
</dbReference>
<dbReference type="EMBL" id="JBHSRF010000051">
    <property type="protein sequence ID" value="MFC6084915.1"/>
    <property type="molecule type" value="Genomic_DNA"/>
</dbReference>
<dbReference type="Gene3D" id="1.10.10.10">
    <property type="entry name" value="Winged helix-like DNA-binding domain superfamily/Winged helix DNA-binding domain"/>
    <property type="match status" value="1"/>
</dbReference>
<feature type="domain" description="Transcription regulator PadR N-terminal" evidence="1">
    <location>
        <begin position="9"/>
        <end position="83"/>
    </location>
</feature>
<gene>
    <name evidence="2" type="ORF">ACFP1K_27395</name>
</gene>
<dbReference type="RefSeq" id="WP_380758486.1">
    <property type="nucleotide sequence ID" value="NZ_JBHSRF010000051.1"/>
</dbReference>
<reference evidence="3" key="1">
    <citation type="journal article" date="2019" name="Int. J. Syst. Evol. Microbiol.">
        <title>The Global Catalogue of Microorganisms (GCM) 10K type strain sequencing project: providing services to taxonomists for standard genome sequencing and annotation.</title>
        <authorList>
            <consortium name="The Broad Institute Genomics Platform"/>
            <consortium name="The Broad Institute Genome Sequencing Center for Infectious Disease"/>
            <person name="Wu L."/>
            <person name="Ma J."/>
        </authorList>
    </citation>
    <scope>NUCLEOTIDE SEQUENCE [LARGE SCALE GENOMIC DNA]</scope>
    <source>
        <strain evidence="3">JCM 30346</strain>
    </source>
</reference>
<dbReference type="InterPro" id="IPR052509">
    <property type="entry name" value="Metal_resp_DNA-bind_regulator"/>
</dbReference>
<organism evidence="2 3">
    <name type="scientific">Sphaerisporangium aureirubrum</name>
    <dbReference type="NCBI Taxonomy" id="1544736"/>
    <lineage>
        <taxon>Bacteria</taxon>
        <taxon>Bacillati</taxon>
        <taxon>Actinomycetota</taxon>
        <taxon>Actinomycetes</taxon>
        <taxon>Streptosporangiales</taxon>
        <taxon>Streptosporangiaceae</taxon>
        <taxon>Sphaerisporangium</taxon>
    </lineage>
</organism>
<dbReference type="PANTHER" id="PTHR33169">
    <property type="entry name" value="PADR-FAMILY TRANSCRIPTIONAL REGULATOR"/>
    <property type="match status" value="1"/>
</dbReference>
<accession>A0ABW1NPC7</accession>
<dbReference type="PANTHER" id="PTHR33169:SF27">
    <property type="entry name" value="TRANSCRIPTIONAL REGULATOR PADR FAMILY PROTEIN"/>
    <property type="match status" value="1"/>
</dbReference>
<dbReference type="Proteomes" id="UP001596137">
    <property type="component" value="Unassembled WGS sequence"/>
</dbReference>
<evidence type="ECO:0000313" key="3">
    <source>
        <dbReference type="Proteomes" id="UP001596137"/>
    </source>
</evidence>
<name>A0ABW1NPC7_9ACTN</name>
<dbReference type="SUPFAM" id="SSF46785">
    <property type="entry name" value="Winged helix' DNA-binding domain"/>
    <property type="match status" value="1"/>
</dbReference>
<comment type="caution">
    <text evidence="2">The sequence shown here is derived from an EMBL/GenBank/DDBJ whole genome shotgun (WGS) entry which is preliminary data.</text>
</comment>
<proteinExistence type="predicted"/>
<evidence type="ECO:0000313" key="2">
    <source>
        <dbReference type="EMBL" id="MFC6084915.1"/>
    </source>
</evidence>
<dbReference type="Pfam" id="PF03551">
    <property type="entry name" value="PadR"/>
    <property type="match status" value="1"/>
</dbReference>
<sequence>MSNSLGLAVLGLLTEREMHPHGMAVTLRERGMDRVFKVTTGSLYDVVRALEQAGWIEAWENERVGARPERTVYRRTALGEAEFLRWVDELVRVPAAEFPKFLSAVSYLGVLGPDGAVDALRERAGRVRELLGEIEEGHRAALDGGLPRLFVVEAEYAVRMYRAELGWIEEIVRDIGDGRLPWPEAVPVPVRADGPGKGGSVREEGEIR</sequence>